<dbReference type="EMBL" id="GBRH01186773">
    <property type="protein sequence ID" value="JAE11123.1"/>
    <property type="molecule type" value="Transcribed_RNA"/>
</dbReference>
<proteinExistence type="predicted"/>
<reference evidence="1" key="2">
    <citation type="journal article" date="2015" name="Data Brief">
        <title>Shoot transcriptome of the giant reed, Arundo donax.</title>
        <authorList>
            <person name="Barrero R.A."/>
            <person name="Guerrero F.D."/>
            <person name="Moolhuijzen P."/>
            <person name="Goolsby J.A."/>
            <person name="Tidwell J."/>
            <person name="Bellgard S.E."/>
            <person name="Bellgard M.I."/>
        </authorList>
    </citation>
    <scope>NUCLEOTIDE SEQUENCE</scope>
    <source>
        <tissue evidence="1">Shoot tissue taken approximately 20 cm above the soil surface</tissue>
    </source>
</reference>
<accession>A0A0A9FS56</accession>
<protein>
    <submittedName>
        <fullName evidence="1">Uncharacterized protein</fullName>
    </submittedName>
</protein>
<organism evidence="1">
    <name type="scientific">Arundo donax</name>
    <name type="common">Giant reed</name>
    <name type="synonym">Donax arundinaceus</name>
    <dbReference type="NCBI Taxonomy" id="35708"/>
    <lineage>
        <taxon>Eukaryota</taxon>
        <taxon>Viridiplantae</taxon>
        <taxon>Streptophyta</taxon>
        <taxon>Embryophyta</taxon>
        <taxon>Tracheophyta</taxon>
        <taxon>Spermatophyta</taxon>
        <taxon>Magnoliopsida</taxon>
        <taxon>Liliopsida</taxon>
        <taxon>Poales</taxon>
        <taxon>Poaceae</taxon>
        <taxon>PACMAD clade</taxon>
        <taxon>Arundinoideae</taxon>
        <taxon>Arundineae</taxon>
        <taxon>Arundo</taxon>
    </lineage>
</organism>
<sequence length="16" mass="1691">MDSNIQSGSLLRSPSV</sequence>
<reference evidence="1" key="1">
    <citation type="submission" date="2014-09" db="EMBL/GenBank/DDBJ databases">
        <authorList>
            <person name="Magalhaes I.L.F."/>
            <person name="Oliveira U."/>
            <person name="Santos F.R."/>
            <person name="Vidigal T.H.D.A."/>
            <person name="Brescovit A.D."/>
            <person name="Santos A.J."/>
        </authorList>
    </citation>
    <scope>NUCLEOTIDE SEQUENCE</scope>
    <source>
        <tissue evidence="1">Shoot tissue taken approximately 20 cm above the soil surface</tissue>
    </source>
</reference>
<evidence type="ECO:0000313" key="1">
    <source>
        <dbReference type="EMBL" id="JAE11123.1"/>
    </source>
</evidence>
<name>A0A0A9FS56_ARUDO</name>
<dbReference type="AlphaFoldDB" id="A0A0A9FS56"/>